<dbReference type="Proteomes" id="UP001300692">
    <property type="component" value="Unassembled WGS sequence"/>
</dbReference>
<evidence type="ECO:0000313" key="2">
    <source>
        <dbReference type="EMBL" id="MCV9389310.1"/>
    </source>
</evidence>
<accession>A0ABT3D0P5</accession>
<proteinExistence type="predicted"/>
<evidence type="ECO:0000313" key="1">
    <source>
        <dbReference type="EMBL" id="MCV9385281.1"/>
    </source>
</evidence>
<reference evidence="2 3" key="1">
    <citation type="submission" date="2022-10" db="EMBL/GenBank/DDBJ databases">
        <title>Comparative genomics and taxonomic characterization of three novel marine species of genus Reichenbachiella exhibiting antioxidant and polysaccharide degradation activities.</title>
        <authorList>
            <person name="Muhammad N."/>
            <person name="Lee Y.-J."/>
            <person name="Ko J."/>
            <person name="Kim S.-G."/>
        </authorList>
    </citation>
    <scope>NUCLEOTIDE SEQUENCE [LARGE SCALE GENOMIC DNA]</scope>
    <source>
        <strain evidence="2 3">ABR2-5</strain>
    </source>
</reference>
<comment type="caution">
    <text evidence="2">The sequence shown here is derived from an EMBL/GenBank/DDBJ whole genome shotgun (WGS) entry which is preliminary data.</text>
</comment>
<organism evidence="2 3">
    <name type="scientific">Reichenbachiella ulvae</name>
    <dbReference type="NCBI Taxonomy" id="2980104"/>
    <lineage>
        <taxon>Bacteria</taxon>
        <taxon>Pseudomonadati</taxon>
        <taxon>Bacteroidota</taxon>
        <taxon>Cytophagia</taxon>
        <taxon>Cytophagales</taxon>
        <taxon>Reichenbachiellaceae</taxon>
        <taxon>Reichenbachiella</taxon>
    </lineage>
</organism>
<dbReference type="EMBL" id="JAOYOD010000001">
    <property type="protein sequence ID" value="MCV9389310.1"/>
    <property type="molecule type" value="Genomic_DNA"/>
</dbReference>
<sequence length="63" mass="7507">MKYQDGFNKGYLLMELQPQIAKELIKNLRTDSEYGRGLYGGIKQYELDQRMQNKKNRGTQMKF</sequence>
<dbReference type="RefSeq" id="WP_264136073.1">
    <property type="nucleotide sequence ID" value="NZ_JAOYOD010000001.1"/>
</dbReference>
<dbReference type="EMBL" id="JAOYOD010000001">
    <property type="protein sequence ID" value="MCV9385281.1"/>
    <property type="molecule type" value="Genomic_DNA"/>
</dbReference>
<protein>
    <submittedName>
        <fullName evidence="2">Uncharacterized protein</fullName>
    </submittedName>
</protein>
<gene>
    <name evidence="1" type="ORF">N7U62_01330</name>
    <name evidence="2" type="ORF">N7U62_21775</name>
</gene>
<evidence type="ECO:0000313" key="3">
    <source>
        <dbReference type="Proteomes" id="UP001300692"/>
    </source>
</evidence>
<name>A0ABT3D0P5_9BACT</name>
<keyword evidence="3" id="KW-1185">Reference proteome</keyword>